<evidence type="ECO:0000256" key="13">
    <source>
        <dbReference type="RuleBase" id="RU003903"/>
    </source>
</evidence>
<dbReference type="InterPro" id="IPR028939">
    <property type="entry name" value="P5C_Rdtase_cat_N"/>
</dbReference>
<feature type="binding site" evidence="12">
    <location>
        <begin position="13"/>
        <end position="18"/>
    </location>
    <ligand>
        <name>NADP(+)</name>
        <dbReference type="ChEBI" id="CHEBI:58349"/>
    </ligand>
</feature>
<feature type="binding site" evidence="12">
    <location>
        <begin position="74"/>
        <end position="77"/>
    </location>
    <ligand>
        <name>NADP(+)</name>
        <dbReference type="ChEBI" id="CHEBI:58349"/>
    </ligand>
</feature>
<evidence type="ECO:0000256" key="3">
    <source>
        <dbReference type="ARBA" id="ARBA00022490"/>
    </source>
</evidence>
<dbReference type="NCBIfam" id="TIGR00112">
    <property type="entry name" value="proC"/>
    <property type="match status" value="1"/>
</dbReference>
<evidence type="ECO:0000256" key="12">
    <source>
        <dbReference type="PIRSR" id="PIRSR000193-1"/>
    </source>
</evidence>
<evidence type="ECO:0000256" key="1">
    <source>
        <dbReference type="ARBA" id="ARBA00005205"/>
    </source>
</evidence>
<dbReference type="InterPro" id="IPR053790">
    <property type="entry name" value="P5CR-like_CS"/>
</dbReference>
<comment type="catalytic activity">
    <reaction evidence="8 10">
        <text>L-proline + NAD(+) = (S)-1-pyrroline-5-carboxylate + NADH + 2 H(+)</text>
        <dbReference type="Rhea" id="RHEA:14105"/>
        <dbReference type="ChEBI" id="CHEBI:15378"/>
        <dbReference type="ChEBI" id="CHEBI:17388"/>
        <dbReference type="ChEBI" id="CHEBI:57540"/>
        <dbReference type="ChEBI" id="CHEBI:57945"/>
        <dbReference type="ChEBI" id="CHEBI:60039"/>
        <dbReference type="EC" id="1.5.1.2"/>
    </reaction>
</comment>
<comment type="catalytic activity">
    <reaction evidence="9 10 13">
        <text>L-proline + NADP(+) = (S)-1-pyrroline-5-carboxylate + NADPH + 2 H(+)</text>
        <dbReference type="Rhea" id="RHEA:14109"/>
        <dbReference type="ChEBI" id="CHEBI:15378"/>
        <dbReference type="ChEBI" id="CHEBI:17388"/>
        <dbReference type="ChEBI" id="CHEBI:57783"/>
        <dbReference type="ChEBI" id="CHEBI:58349"/>
        <dbReference type="ChEBI" id="CHEBI:60039"/>
        <dbReference type="EC" id="1.5.1.2"/>
    </reaction>
</comment>
<reference evidence="16 17" key="1">
    <citation type="submission" date="2019-08" db="EMBL/GenBank/DDBJ databases">
        <title>Bioinformatics analysis of the strain L3 and L5.</title>
        <authorList>
            <person name="Li X."/>
        </authorList>
    </citation>
    <scope>NUCLEOTIDE SEQUENCE [LARGE SCALE GENOMIC DNA]</scope>
    <source>
        <strain evidence="16 17">L3</strain>
    </source>
</reference>
<evidence type="ECO:0000256" key="11">
    <source>
        <dbReference type="NCBIfam" id="TIGR00112"/>
    </source>
</evidence>
<dbReference type="GO" id="GO:0055129">
    <property type="term" value="P:L-proline biosynthetic process"/>
    <property type="evidence" value="ECO:0007669"/>
    <property type="project" value="UniProtKB-UniRule"/>
</dbReference>
<dbReference type="EMBL" id="VTPX01000014">
    <property type="protein sequence ID" value="KAA0016057.1"/>
    <property type="molecule type" value="Genomic_DNA"/>
</dbReference>
<dbReference type="PROSITE" id="PS00521">
    <property type="entry name" value="P5CR"/>
    <property type="match status" value="1"/>
</dbReference>
<keyword evidence="5 10" id="KW-0641">Proline biosynthesis</keyword>
<evidence type="ECO:0000256" key="7">
    <source>
        <dbReference type="ARBA" id="ARBA00023002"/>
    </source>
</evidence>
<dbReference type="SUPFAM" id="SSF48179">
    <property type="entry name" value="6-phosphogluconate dehydrogenase C-terminal domain-like"/>
    <property type="match status" value="1"/>
</dbReference>
<feature type="domain" description="Pyrroline-5-carboxylate reductase dimerisation" evidence="15">
    <location>
        <begin position="168"/>
        <end position="272"/>
    </location>
</feature>
<evidence type="ECO:0000313" key="16">
    <source>
        <dbReference type="EMBL" id="KAA0016057.1"/>
    </source>
</evidence>
<accession>A0A640W7V0</accession>
<keyword evidence="6 10" id="KW-0521">NADP</keyword>
<keyword evidence="17" id="KW-1185">Reference proteome</keyword>
<gene>
    <name evidence="10" type="primary">proC</name>
    <name evidence="16" type="ORF">F0A16_18665</name>
</gene>
<evidence type="ECO:0000256" key="2">
    <source>
        <dbReference type="ARBA" id="ARBA00005525"/>
    </source>
</evidence>
<dbReference type="GO" id="GO:0005737">
    <property type="term" value="C:cytoplasm"/>
    <property type="evidence" value="ECO:0007669"/>
    <property type="project" value="UniProtKB-SubCell"/>
</dbReference>
<dbReference type="EC" id="1.5.1.2" evidence="10 11"/>
<proteinExistence type="inferred from homology"/>
<dbReference type="FunFam" id="3.40.50.720:FF:000105">
    <property type="entry name" value="Pyrroline-5-carboxylate reductase"/>
    <property type="match status" value="1"/>
</dbReference>
<dbReference type="GO" id="GO:0004735">
    <property type="term" value="F:pyrroline-5-carboxylate reductase activity"/>
    <property type="evidence" value="ECO:0007669"/>
    <property type="project" value="UniProtKB-UniRule"/>
</dbReference>
<sequence>MTESPNANRIVFIGAGNMASAIFGGMLESGYPADAIVATSRSQEKRDAIGQRYGIRAMQDNLAAVEEADVVVLAVKPQMMRDLCLSLRDSIQARRPLVISVAAGLDAATLDTWLGGDLALIRCMPNTPSLVGEGASGLYANDRVSAAERQLATELLESVGLVEWVEEEAQIEAVTAISGSGPAYFFLFMESLEAAGIAQGLAPESARRLALQTAFGAAKMARESELAPAELRRRVTSPNGTTERAIHAFEDAGLAEIVSRATHACAERARELSRELGQN</sequence>
<keyword evidence="7 10" id="KW-0560">Oxidoreductase</keyword>
<dbReference type="Proteomes" id="UP000466024">
    <property type="component" value="Unassembled WGS sequence"/>
</dbReference>
<name>A0A640W7V0_9GAMM</name>
<dbReference type="InterPro" id="IPR008927">
    <property type="entry name" value="6-PGluconate_DH-like_C_sf"/>
</dbReference>
<dbReference type="InterPro" id="IPR000304">
    <property type="entry name" value="Pyrroline-COOH_reductase"/>
</dbReference>
<keyword evidence="4 10" id="KW-0028">Amino-acid biosynthesis</keyword>
<comment type="similarity">
    <text evidence="2 10 13">Belongs to the pyrroline-5-carboxylate reductase family.</text>
</comment>
<feature type="binding site" evidence="12">
    <location>
        <position position="61"/>
    </location>
    <ligand>
        <name>NADPH</name>
        <dbReference type="ChEBI" id="CHEBI:57783"/>
    </ligand>
</feature>
<evidence type="ECO:0000313" key="17">
    <source>
        <dbReference type="Proteomes" id="UP000466024"/>
    </source>
</evidence>
<dbReference type="PANTHER" id="PTHR11645:SF0">
    <property type="entry name" value="PYRROLINE-5-CARBOXYLATE REDUCTASE 3"/>
    <property type="match status" value="1"/>
</dbReference>
<feature type="binding site" evidence="12">
    <location>
        <position position="40"/>
    </location>
    <ligand>
        <name>NADP(+)</name>
        <dbReference type="ChEBI" id="CHEBI:58349"/>
    </ligand>
</feature>
<organism evidence="16 17">
    <name type="scientific">Salinicola corii</name>
    <dbReference type="NCBI Taxonomy" id="2606937"/>
    <lineage>
        <taxon>Bacteria</taxon>
        <taxon>Pseudomonadati</taxon>
        <taxon>Pseudomonadota</taxon>
        <taxon>Gammaproteobacteria</taxon>
        <taxon>Oceanospirillales</taxon>
        <taxon>Halomonadaceae</taxon>
        <taxon>Salinicola</taxon>
    </lineage>
</organism>
<comment type="subcellular location">
    <subcellularLocation>
        <location evidence="10">Cytoplasm</location>
    </subcellularLocation>
</comment>
<evidence type="ECO:0000259" key="14">
    <source>
        <dbReference type="Pfam" id="PF03807"/>
    </source>
</evidence>
<dbReference type="PIRSF" id="PIRSF000193">
    <property type="entry name" value="Pyrrol-5-carb_rd"/>
    <property type="match status" value="1"/>
</dbReference>
<dbReference type="InterPro" id="IPR036291">
    <property type="entry name" value="NAD(P)-bd_dom_sf"/>
</dbReference>
<evidence type="ECO:0000256" key="10">
    <source>
        <dbReference type="HAMAP-Rule" id="MF_01925"/>
    </source>
</evidence>
<evidence type="ECO:0000256" key="5">
    <source>
        <dbReference type="ARBA" id="ARBA00022650"/>
    </source>
</evidence>
<dbReference type="FunFam" id="1.10.3730.10:FF:000001">
    <property type="entry name" value="Pyrroline-5-carboxylate reductase"/>
    <property type="match status" value="1"/>
</dbReference>
<comment type="function">
    <text evidence="10">Catalyzes the reduction of 1-pyrroline-5-carboxylate (PCA) to L-proline.</text>
</comment>
<comment type="pathway">
    <text evidence="1 10 13">Amino-acid biosynthesis; L-proline biosynthesis; L-proline from L-glutamate 5-semialdehyde: step 1/1.</text>
</comment>
<dbReference type="InterPro" id="IPR029036">
    <property type="entry name" value="P5CR_dimer"/>
</dbReference>
<dbReference type="AlphaFoldDB" id="A0A640W7V0"/>
<comment type="caution">
    <text evidence="16">The sequence shown here is derived from an EMBL/GenBank/DDBJ whole genome shotgun (WGS) entry which is preliminary data.</text>
</comment>
<dbReference type="RefSeq" id="WP_149437058.1">
    <property type="nucleotide sequence ID" value="NZ_VTPX01000014.1"/>
</dbReference>
<dbReference type="Pfam" id="PF14748">
    <property type="entry name" value="P5CR_dimer"/>
    <property type="match status" value="1"/>
</dbReference>
<protein>
    <recommendedName>
        <fullName evidence="10 11">Pyrroline-5-carboxylate reductase</fullName>
        <shortName evidence="10">P5C reductase</shortName>
        <shortName evidence="10">P5CR</shortName>
        <ecNumber evidence="10 11">1.5.1.2</ecNumber>
    </recommendedName>
    <alternativeName>
        <fullName evidence="10">PCA reductase</fullName>
    </alternativeName>
</protein>
<dbReference type="SUPFAM" id="SSF51735">
    <property type="entry name" value="NAD(P)-binding Rossmann-fold domains"/>
    <property type="match status" value="1"/>
</dbReference>
<evidence type="ECO:0000256" key="8">
    <source>
        <dbReference type="ARBA" id="ARBA00050547"/>
    </source>
</evidence>
<dbReference type="Gene3D" id="1.10.3730.10">
    <property type="entry name" value="ProC C-terminal domain-like"/>
    <property type="match status" value="1"/>
</dbReference>
<dbReference type="Gene3D" id="3.40.50.720">
    <property type="entry name" value="NAD(P)-binding Rossmann-like Domain"/>
    <property type="match status" value="1"/>
</dbReference>
<evidence type="ECO:0000256" key="9">
    <source>
        <dbReference type="ARBA" id="ARBA00052690"/>
    </source>
</evidence>
<keyword evidence="3 10" id="KW-0963">Cytoplasm</keyword>
<evidence type="ECO:0000259" key="15">
    <source>
        <dbReference type="Pfam" id="PF14748"/>
    </source>
</evidence>
<dbReference type="UniPathway" id="UPA00098">
    <property type="reaction ID" value="UER00361"/>
</dbReference>
<feature type="domain" description="Pyrroline-5-carboxylate reductase catalytic N-terminal" evidence="14">
    <location>
        <begin position="9"/>
        <end position="104"/>
    </location>
</feature>
<evidence type="ECO:0000256" key="4">
    <source>
        <dbReference type="ARBA" id="ARBA00022605"/>
    </source>
</evidence>
<dbReference type="PANTHER" id="PTHR11645">
    <property type="entry name" value="PYRROLINE-5-CARBOXYLATE REDUCTASE"/>
    <property type="match status" value="1"/>
</dbReference>
<evidence type="ECO:0000256" key="6">
    <source>
        <dbReference type="ARBA" id="ARBA00022857"/>
    </source>
</evidence>
<dbReference type="Pfam" id="PF03807">
    <property type="entry name" value="F420_oxidored"/>
    <property type="match status" value="1"/>
</dbReference>
<dbReference type="HAMAP" id="MF_01925">
    <property type="entry name" value="P5C_reductase"/>
    <property type="match status" value="1"/>
</dbReference>